<evidence type="ECO:0000256" key="1">
    <source>
        <dbReference type="SAM" id="Phobius"/>
    </source>
</evidence>
<comment type="caution">
    <text evidence="2">The sequence shown here is derived from an EMBL/GenBank/DDBJ whole genome shotgun (WGS) entry which is preliminary data.</text>
</comment>
<feature type="transmembrane region" description="Helical" evidence="1">
    <location>
        <begin position="38"/>
        <end position="60"/>
    </location>
</feature>
<gene>
    <name evidence="2" type="ORF">DFR59_12422</name>
</gene>
<dbReference type="Proteomes" id="UP000255326">
    <property type="component" value="Unassembled WGS sequence"/>
</dbReference>
<evidence type="ECO:0000313" key="3">
    <source>
        <dbReference type="Proteomes" id="UP000255326"/>
    </source>
</evidence>
<keyword evidence="1" id="KW-1133">Transmembrane helix</keyword>
<feature type="transmembrane region" description="Helical" evidence="1">
    <location>
        <begin position="174"/>
        <end position="199"/>
    </location>
</feature>
<dbReference type="AlphaFoldDB" id="A0A370FZN8"/>
<proteinExistence type="predicted"/>
<accession>A0A370FZN8</accession>
<dbReference type="InterPro" id="IPR035289">
    <property type="entry name" value="DUF5366"/>
</dbReference>
<reference evidence="2 3" key="1">
    <citation type="submission" date="2018-07" db="EMBL/GenBank/DDBJ databases">
        <title>Genomic Encyclopedia of Type Strains, Phase IV (KMG-IV): sequencing the most valuable type-strain genomes for metagenomic binning, comparative biology and taxonomic classification.</title>
        <authorList>
            <person name="Goeker M."/>
        </authorList>
    </citation>
    <scope>NUCLEOTIDE SEQUENCE [LARGE SCALE GENOMIC DNA]</scope>
    <source>
        <strain evidence="2 3">DSM 25281</strain>
    </source>
</reference>
<feature type="transmembrane region" description="Helical" evidence="1">
    <location>
        <begin position="129"/>
        <end position="162"/>
    </location>
</feature>
<organism evidence="2 3">
    <name type="scientific">Falsibacillus pallidus</name>
    <dbReference type="NCBI Taxonomy" id="493781"/>
    <lineage>
        <taxon>Bacteria</taxon>
        <taxon>Bacillati</taxon>
        <taxon>Bacillota</taxon>
        <taxon>Bacilli</taxon>
        <taxon>Bacillales</taxon>
        <taxon>Bacillaceae</taxon>
        <taxon>Falsibacillus</taxon>
    </lineage>
</organism>
<evidence type="ECO:0008006" key="4">
    <source>
        <dbReference type="Google" id="ProtNLM"/>
    </source>
</evidence>
<keyword evidence="3" id="KW-1185">Reference proteome</keyword>
<keyword evidence="1" id="KW-0812">Transmembrane</keyword>
<feature type="transmembrane region" description="Helical" evidence="1">
    <location>
        <begin position="80"/>
        <end position="101"/>
    </location>
</feature>
<dbReference type="EMBL" id="QQAY01000024">
    <property type="protein sequence ID" value="RDI36935.1"/>
    <property type="molecule type" value="Genomic_DNA"/>
</dbReference>
<dbReference type="Pfam" id="PF17328">
    <property type="entry name" value="DUF5366"/>
    <property type="match status" value="1"/>
</dbReference>
<protein>
    <recommendedName>
        <fullName evidence="4">Membrane protein YufK</fullName>
    </recommendedName>
</protein>
<name>A0A370FZN8_9BACI</name>
<evidence type="ECO:0000313" key="2">
    <source>
        <dbReference type="EMBL" id="RDI36935.1"/>
    </source>
</evidence>
<sequence>MPKLSFARIEENDTIKRQTDNEGSIKVKNTYLTGYMPLLSILLFSLSFSIYGEGQIISFFKWIGLYKGMREIMSAGEIKVSLLVMIALFMFMLLSALKLIAQTIHELALLFFSKDVEGESLKKVRSGSLIFFTGGTLSIFCAFSVWALVIVFFVTAFGYFVFYLYKVSAGLSVMGLVGIILYEVLSWALFLLVVIYSGFRLYQGLLASLPI</sequence>
<keyword evidence="1" id="KW-0472">Membrane</keyword>